<dbReference type="InParanoid" id="B0XEK6"/>
<dbReference type="OrthoDB" id="1708823at2759"/>
<dbReference type="VEuPathDB" id="VectorBase:CQUJHB010692"/>
<reference evidence="1" key="1">
    <citation type="submission" date="2007-03" db="EMBL/GenBank/DDBJ databases">
        <title>Annotation of Culex pipiens quinquefasciatus.</title>
        <authorList>
            <consortium name="The Broad Institute Genome Sequencing Platform"/>
            <person name="Atkinson P.W."/>
            <person name="Hemingway J."/>
            <person name="Christensen B.M."/>
            <person name="Higgs S."/>
            <person name="Kodira C."/>
            <person name="Hannick L."/>
            <person name="Megy K."/>
            <person name="O'Leary S."/>
            <person name="Pearson M."/>
            <person name="Haas B.J."/>
            <person name="Mauceli E."/>
            <person name="Wortman J.R."/>
            <person name="Lee N.H."/>
            <person name="Guigo R."/>
            <person name="Stanke M."/>
            <person name="Alvarado L."/>
            <person name="Amedeo P."/>
            <person name="Antoine C.H."/>
            <person name="Arensburger P."/>
            <person name="Bidwell S.L."/>
            <person name="Crawford M."/>
            <person name="Camaro F."/>
            <person name="Devon K."/>
            <person name="Engels R."/>
            <person name="Hammond M."/>
            <person name="Howarth C."/>
            <person name="Koehrsen M."/>
            <person name="Lawson D."/>
            <person name="Montgomery P."/>
            <person name="Nene V."/>
            <person name="Nusbaum C."/>
            <person name="Puiu D."/>
            <person name="Romero-Severson J."/>
            <person name="Severson D.W."/>
            <person name="Shumway M."/>
            <person name="Sisk P."/>
            <person name="Stolte C."/>
            <person name="Zeng Q."/>
            <person name="Eisenstadt E."/>
            <person name="Fraser-Liggett C."/>
            <person name="Strausberg R."/>
            <person name="Galagan J."/>
            <person name="Birren B."/>
            <person name="Collins F.H."/>
        </authorList>
    </citation>
    <scope>NUCLEOTIDE SEQUENCE [LARGE SCALE GENOMIC DNA]</scope>
    <source>
        <strain evidence="1">JHB</strain>
    </source>
</reference>
<evidence type="ECO:0000313" key="3">
    <source>
        <dbReference type="Proteomes" id="UP000002320"/>
    </source>
</evidence>
<dbReference type="Gene3D" id="3.40.50.720">
    <property type="entry name" value="NAD(P)-binding Rossmann-like Domain"/>
    <property type="match status" value="1"/>
</dbReference>
<dbReference type="Proteomes" id="UP000002320">
    <property type="component" value="Unassembled WGS sequence"/>
</dbReference>
<keyword evidence="3" id="KW-1185">Reference proteome</keyword>
<name>B0XEK6_CULQU</name>
<protein>
    <submittedName>
        <fullName evidence="1 2">Uncharacterized protein</fullName>
    </submittedName>
</protein>
<dbReference type="VEuPathDB" id="VectorBase:CPIJ017013"/>
<dbReference type="KEGG" id="cqu:CpipJ_CPIJ017013"/>
<dbReference type="InterPro" id="IPR035985">
    <property type="entry name" value="Ubiquitin-activating_enz"/>
</dbReference>
<dbReference type="STRING" id="7176.B0XEK6"/>
<dbReference type="SUPFAM" id="SSF69572">
    <property type="entry name" value="Activating enzymes of the ubiquitin-like proteins"/>
    <property type="match status" value="1"/>
</dbReference>
<reference evidence="2" key="2">
    <citation type="submission" date="2021-02" db="UniProtKB">
        <authorList>
            <consortium name="EnsemblMetazoa"/>
        </authorList>
    </citation>
    <scope>IDENTIFICATION</scope>
    <source>
        <strain evidence="2">JHB</strain>
    </source>
</reference>
<sequence>MSPLEPKTPEVSDKSRKYEQQIRCMQRLQELNPDGNGEYVDEAVDQLIDGQPEFSKSFDVIVGTAVSERTLVWMSNLLLGHEHPLLVCSSVGFYGVVRLDHPFEVLRKHIAETAITPKVPSVVVMYKFLEDNVNKENNVIRILARALRDFVKTRRRPSAPPRWPTGQGLQNVYRSQAAHDSEIVRAHHFLKELNIPNDLLTEKNARLFCREAANIANALGTKIDNEPRSRPASNRPTRLVHYVTLRVVDKFQSYLPDECKVEVDALHIKGLTAKMVSDPLCSDTIRTVFGLPPLKHSSPIIKPYHQRLVTPCDSFWLFNNHFESKYTVLKDKEQAFYKQLLELVPEGSHVTHLQEQILGDMIFNNMQMTFPLDYMAPNATAAQGGSASICHFVQRSGITAVPFTSMSTWQTFYPALNVKQKDVIIVQGSQPQPRQPGAILAWFLLTLLFAETTRDDLIRSREEVWRNQRRKVVLPG</sequence>
<dbReference type="HOGENOM" id="CLU_573978_0_0_1"/>
<dbReference type="AlphaFoldDB" id="B0XEK6"/>
<accession>B0XEK6</accession>
<evidence type="ECO:0000313" key="1">
    <source>
        <dbReference type="EMBL" id="EDS26033.1"/>
    </source>
</evidence>
<dbReference type="EnsemblMetazoa" id="CPIJ017013-RA">
    <property type="protein sequence ID" value="CPIJ017013-PA"/>
    <property type="gene ID" value="CPIJ017013"/>
</dbReference>
<evidence type="ECO:0000313" key="2">
    <source>
        <dbReference type="EnsemblMetazoa" id="CPIJ017013-PA"/>
    </source>
</evidence>
<dbReference type="GO" id="GO:0008641">
    <property type="term" value="F:ubiquitin-like modifier activating enzyme activity"/>
    <property type="evidence" value="ECO:0007669"/>
    <property type="project" value="InterPro"/>
</dbReference>
<gene>
    <name evidence="2" type="primary">6051682</name>
    <name evidence="1" type="ORF">CpipJ_CPIJ017013</name>
</gene>
<organism>
    <name type="scientific">Culex quinquefasciatus</name>
    <name type="common">Southern house mosquito</name>
    <name type="synonym">Culex pungens</name>
    <dbReference type="NCBI Taxonomy" id="7176"/>
    <lineage>
        <taxon>Eukaryota</taxon>
        <taxon>Metazoa</taxon>
        <taxon>Ecdysozoa</taxon>
        <taxon>Arthropoda</taxon>
        <taxon>Hexapoda</taxon>
        <taxon>Insecta</taxon>
        <taxon>Pterygota</taxon>
        <taxon>Neoptera</taxon>
        <taxon>Endopterygota</taxon>
        <taxon>Diptera</taxon>
        <taxon>Nematocera</taxon>
        <taxon>Culicoidea</taxon>
        <taxon>Culicidae</taxon>
        <taxon>Culicinae</taxon>
        <taxon>Culicini</taxon>
        <taxon>Culex</taxon>
        <taxon>Culex</taxon>
    </lineage>
</organism>
<dbReference type="eggNOG" id="KOG2016">
    <property type="taxonomic scope" value="Eukaryota"/>
</dbReference>
<proteinExistence type="predicted"/>
<dbReference type="EMBL" id="DS232841">
    <property type="protein sequence ID" value="EDS26033.1"/>
    <property type="molecule type" value="Genomic_DNA"/>
</dbReference>